<evidence type="ECO:0000259" key="1">
    <source>
        <dbReference type="Pfam" id="PF01551"/>
    </source>
</evidence>
<name>A0ABT7C9Y7_9MICO</name>
<dbReference type="Gene3D" id="2.70.70.10">
    <property type="entry name" value="Glucose Permease (Domain IIA)"/>
    <property type="match status" value="1"/>
</dbReference>
<gene>
    <name evidence="2" type="ORF">C7K25_11600</name>
</gene>
<organism evidence="2 3">
    <name type="scientific">Gulosibacter molinativorax</name>
    <dbReference type="NCBI Taxonomy" id="256821"/>
    <lineage>
        <taxon>Bacteria</taxon>
        <taxon>Bacillati</taxon>
        <taxon>Actinomycetota</taxon>
        <taxon>Actinomycetes</taxon>
        <taxon>Micrococcales</taxon>
        <taxon>Microbacteriaceae</taxon>
        <taxon>Gulosibacter</taxon>
    </lineage>
</organism>
<feature type="domain" description="M23ase beta-sheet core" evidence="1">
    <location>
        <begin position="72"/>
        <end position="165"/>
    </location>
</feature>
<accession>A0ABT7C9Y7</accession>
<evidence type="ECO:0000313" key="3">
    <source>
        <dbReference type="Proteomes" id="UP001170379"/>
    </source>
</evidence>
<dbReference type="PANTHER" id="PTHR21666:SF270">
    <property type="entry name" value="MUREIN HYDROLASE ACTIVATOR ENVC"/>
    <property type="match status" value="1"/>
</dbReference>
<dbReference type="EMBL" id="PXVD01000019">
    <property type="protein sequence ID" value="MDJ1372005.1"/>
    <property type="molecule type" value="Genomic_DNA"/>
</dbReference>
<evidence type="ECO:0000313" key="2">
    <source>
        <dbReference type="EMBL" id="MDJ1372005.1"/>
    </source>
</evidence>
<reference evidence="2" key="1">
    <citation type="submission" date="2018-03" db="EMBL/GenBank/DDBJ databases">
        <authorList>
            <person name="Nunes O.C."/>
            <person name="Lopes A.R."/>
            <person name="Froufe H."/>
            <person name="Munoz-Merida A."/>
            <person name="Barroso C."/>
            <person name="Egas C."/>
        </authorList>
    </citation>
    <scope>NUCLEOTIDE SEQUENCE</scope>
    <source>
        <strain evidence="2">ON4</strain>
    </source>
</reference>
<dbReference type="Pfam" id="PF01551">
    <property type="entry name" value="Peptidase_M23"/>
    <property type="match status" value="1"/>
</dbReference>
<reference evidence="2" key="2">
    <citation type="journal article" date="2022" name="Sci. Rep.">
        <title>In silico prediction of the enzymes involved in the degradation of the herbicide molinate by Gulosibacter molinativorax ON4T.</title>
        <authorList>
            <person name="Lopes A.R."/>
            <person name="Bunin E."/>
            <person name="Viana A.T."/>
            <person name="Froufe H."/>
            <person name="Munoz-Merida A."/>
            <person name="Pinho D."/>
            <person name="Figueiredo J."/>
            <person name="Barroso C."/>
            <person name="Vaz-Moreira I."/>
            <person name="Bellanger X."/>
            <person name="Egas C."/>
            <person name="Nunes O.C."/>
        </authorList>
    </citation>
    <scope>NUCLEOTIDE SEQUENCE</scope>
    <source>
        <strain evidence="2">ON4</strain>
    </source>
</reference>
<dbReference type="InterPro" id="IPR011055">
    <property type="entry name" value="Dup_hybrid_motif"/>
</dbReference>
<dbReference type="SUPFAM" id="SSF51261">
    <property type="entry name" value="Duplicated hybrid motif"/>
    <property type="match status" value="1"/>
</dbReference>
<dbReference type="RefSeq" id="WP_026937311.1">
    <property type="nucleotide sequence ID" value="NZ_CP028426.1"/>
</dbReference>
<dbReference type="CDD" id="cd12797">
    <property type="entry name" value="M23_peptidase"/>
    <property type="match status" value="1"/>
</dbReference>
<keyword evidence="3" id="KW-1185">Reference proteome</keyword>
<dbReference type="InterPro" id="IPR050570">
    <property type="entry name" value="Cell_wall_metabolism_enzyme"/>
</dbReference>
<dbReference type="Proteomes" id="UP001170379">
    <property type="component" value="Unassembled WGS sequence"/>
</dbReference>
<proteinExistence type="predicted"/>
<comment type="caution">
    <text evidence="2">The sequence shown here is derived from an EMBL/GenBank/DDBJ whole genome shotgun (WGS) entry which is preliminary data.</text>
</comment>
<dbReference type="PANTHER" id="PTHR21666">
    <property type="entry name" value="PEPTIDASE-RELATED"/>
    <property type="match status" value="1"/>
</dbReference>
<protein>
    <submittedName>
        <fullName evidence="2">M23 family peptidase</fullName>
    </submittedName>
</protein>
<sequence length="183" mass="18641">MISFVGARVLGSLLALTIGAWILPAPAPAVGSGSVPSVVDTETVEPGIWSWPLEPVPDVTRPFDLPHPYGAGHRGVDLNAATGAPVLAPDDGIVHFVGWVVDRPVLSIAHPNGLLSSFEPITALVAKGDAVARGQVIGHVAEDPAHSPSGGLHLGARDGDAYIDPLALLGAVPRAVLLPLGTP</sequence>
<dbReference type="InterPro" id="IPR016047">
    <property type="entry name" value="M23ase_b-sheet_dom"/>
</dbReference>